<dbReference type="PRINTS" id="PR00616">
    <property type="entry name" value="CCAATSUBUNTB"/>
</dbReference>
<evidence type="ECO:0000256" key="2">
    <source>
        <dbReference type="ARBA" id="ARBA00023015"/>
    </source>
</evidence>
<dbReference type="InterPro" id="IPR001289">
    <property type="entry name" value="NFYA"/>
</dbReference>
<protein>
    <recommendedName>
        <fullName evidence="8">Nuclear transcription factor Y subunit</fullName>
    </recommendedName>
</protein>
<dbReference type="InterPro" id="IPR018362">
    <property type="entry name" value="CCAAT-binding_factor_CS"/>
</dbReference>
<feature type="region of interest" description="Disordered" evidence="9">
    <location>
        <begin position="350"/>
        <end position="374"/>
    </location>
</feature>
<evidence type="ECO:0000256" key="6">
    <source>
        <dbReference type="ARBA" id="ARBA00023242"/>
    </source>
</evidence>
<dbReference type="Pfam" id="PF02045">
    <property type="entry name" value="CBFB_NFYA"/>
    <property type="match status" value="1"/>
</dbReference>
<accession>A0ABR2P3V2</accession>
<keyword evidence="4" id="KW-0010">Activator</keyword>
<feature type="compositionally biased region" description="Basic and acidic residues" evidence="9">
    <location>
        <begin position="363"/>
        <end position="372"/>
    </location>
</feature>
<comment type="function">
    <text evidence="8">Component of the sequence-specific heterotrimeric transcription factor (NF-Y) which specifically recognizes a 5'-CCAAT-3' box motif found in the promoters of its target genes.</text>
</comment>
<dbReference type="PROSITE" id="PS00686">
    <property type="entry name" value="NFYA_HAP2_1"/>
    <property type="match status" value="1"/>
</dbReference>
<feature type="region of interest" description="Disordered" evidence="9">
    <location>
        <begin position="281"/>
        <end position="304"/>
    </location>
</feature>
<evidence type="ECO:0000313" key="11">
    <source>
        <dbReference type="Proteomes" id="UP001396334"/>
    </source>
</evidence>
<dbReference type="Pfam" id="PF09725">
    <property type="entry name" value="Fra10Ac1"/>
    <property type="match status" value="1"/>
</dbReference>
<evidence type="ECO:0000313" key="10">
    <source>
        <dbReference type="EMBL" id="KAK8983128.1"/>
    </source>
</evidence>
<evidence type="ECO:0000256" key="3">
    <source>
        <dbReference type="ARBA" id="ARBA00023125"/>
    </source>
</evidence>
<keyword evidence="3 8" id="KW-0238">DNA-binding</keyword>
<sequence length="607" mass="69389">MASLGSLKSAIFDREEKKQQYQAHIRGLNAYDRHKKFLKDYVGFYGKEKSTDLKLPVKTDYDTLREGYRFIRSEEDDINPSWEQKLVKRYYDKLFKEYCIADMSQYKSGKIGLRWRTEKEVISGKGQFICGNKHCSEKDGLASYEVNFSYFEAGENKQALVKLVTCERCAAKLHYKKQKEKEELDRKQKKEYKRKRDQSKDKDDTDEEYERSREKRKGKRASSSAVNQESNDDDEDFDNEMLNYQIVNLCFVHSAAEPVEYKNGVAALKGDILSKGKLSLSKRERGRAKLNHSSSSPPFASSNPILSLIPELGSTTYSEPWWKGVRTNPFGEAASKSPSVEQLNGSMENGAVHSQAHGGLDNEDGRNGQDHQHLKHVPSATPLTLGEHHEPNSQMELVGHSIVLASYPYSDPQYGGILNPYGPQMMVSPHLYGMHHARMPLPLQTEEEPVYVNAKQYHGILRRRQIRAKAELEKKAIKVRKPYLHESRHQHAMRRARGCGGRFLNTKKLADDVTTRRKLCKGYCERERGTTWGPFYQMKFLLEAALEVFGPSILGGGGIPLRQIILGFGYSWLRGLIYEEICGVWFNLSLGKNGLNFSMPPFDPFVK</sequence>
<dbReference type="PROSITE" id="PS51152">
    <property type="entry name" value="NFYA_HAP2_2"/>
    <property type="match status" value="1"/>
</dbReference>
<keyword evidence="2 8" id="KW-0805">Transcription regulation</keyword>
<comment type="subunit">
    <text evidence="7">Heterotrimeric transcription factor composed of three components, NF-YA, NF-YB and NF-YC. NF-YB and NF-YC must interact and dimerize for NF-YA association and DNA binding.</text>
</comment>
<keyword evidence="5 8" id="KW-0804">Transcription</keyword>
<dbReference type="PANTHER" id="PTHR12632">
    <property type="entry name" value="TRANSCRIPTION FACTOR NF-Y ALPHA-RELATED"/>
    <property type="match status" value="1"/>
</dbReference>
<evidence type="ECO:0000256" key="9">
    <source>
        <dbReference type="SAM" id="MobiDB-lite"/>
    </source>
</evidence>
<dbReference type="EMBL" id="JBBPBN010000082">
    <property type="protein sequence ID" value="KAK8983128.1"/>
    <property type="molecule type" value="Genomic_DNA"/>
</dbReference>
<evidence type="ECO:0000256" key="4">
    <source>
        <dbReference type="ARBA" id="ARBA00023159"/>
    </source>
</evidence>
<feature type="compositionally biased region" description="Low complexity" evidence="9">
    <location>
        <begin position="293"/>
        <end position="304"/>
    </location>
</feature>
<evidence type="ECO:0000256" key="5">
    <source>
        <dbReference type="ARBA" id="ARBA00023163"/>
    </source>
</evidence>
<feature type="region of interest" description="Disordered" evidence="9">
    <location>
        <begin position="183"/>
        <end position="236"/>
    </location>
</feature>
<comment type="caution">
    <text evidence="10">The sequence shown here is derived from an EMBL/GenBank/DDBJ whole genome shotgun (WGS) entry which is preliminary data.</text>
</comment>
<organism evidence="10 11">
    <name type="scientific">Hibiscus sabdariffa</name>
    <name type="common">roselle</name>
    <dbReference type="NCBI Taxonomy" id="183260"/>
    <lineage>
        <taxon>Eukaryota</taxon>
        <taxon>Viridiplantae</taxon>
        <taxon>Streptophyta</taxon>
        <taxon>Embryophyta</taxon>
        <taxon>Tracheophyta</taxon>
        <taxon>Spermatophyta</taxon>
        <taxon>Magnoliopsida</taxon>
        <taxon>eudicotyledons</taxon>
        <taxon>Gunneridae</taxon>
        <taxon>Pentapetalae</taxon>
        <taxon>rosids</taxon>
        <taxon>malvids</taxon>
        <taxon>Malvales</taxon>
        <taxon>Malvaceae</taxon>
        <taxon>Malvoideae</taxon>
        <taxon>Hibiscus</taxon>
    </lineage>
</organism>
<dbReference type="Gene3D" id="6.10.250.2430">
    <property type="match status" value="1"/>
</dbReference>
<evidence type="ECO:0000256" key="7">
    <source>
        <dbReference type="ARBA" id="ARBA00025911"/>
    </source>
</evidence>
<comment type="similarity">
    <text evidence="8">Belongs to the NFYA/HAP2 subunit family.</text>
</comment>
<reference evidence="10 11" key="1">
    <citation type="journal article" date="2024" name="G3 (Bethesda)">
        <title>Genome assembly of Hibiscus sabdariffa L. provides insights into metabolisms of medicinal natural products.</title>
        <authorList>
            <person name="Kim T."/>
        </authorList>
    </citation>
    <scope>NUCLEOTIDE SEQUENCE [LARGE SCALE GENOMIC DNA]</scope>
    <source>
        <strain evidence="10">TK-2024</strain>
        <tissue evidence="10">Old leaves</tissue>
    </source>
</reference>
<keyword evidence="11" id="KW-1185">Reference proteome</keyword>
<comment type="subcellular location">
    <subcellularLocation>
        <location evidence="1 8">Nucleus</location>
    </subcellularLocation>
</comment>
<dbReference type="Proteomes" id="UP001396334">
    <property type="component" value="Unassembled WGS sequence"/>
</dbReference>
<evidence type="ECO:0000256" key="1">
    <source>
        <dbReference type="ARBA" id="ARBA00004123"/>
    </source>
</evidence>
<dbReference type="InterPro" id="IPR019129">
    <property type="entry name" value="Folate-sensitive_fs_Fra10Ac1"/>
</dbReference>
<proteinExistence type="inferred from homology"/>
<keyword evidence="6 8" id="KW-0539">Nucleus</keyword>
<dbReference type="SMART" id="SM00521">
    <property type="entry name" value="CBF"/>
    <property type="match status" value="1"/>
</dbReference>
<gene>
    <name evidence="10" type="ORF">V6N11_057882</name>
</gene>
<evidence type="ECO:0000256" key="8">
    <source>
        <dbReference type="RuleBase" id="RU367155"/>
    </source>
</evidence>
<name>A0ABR2P3V2_9ROSI</name>